<feature type="region of interest" description="Disordered" evidence="1">
    <location>
        <begin position="1"/>
        <end position="129"/>
    </location>
</feature>
<feature type="compositionally biased region" description="Polar residues" evidence="1">
    <location>
        <begin position="199"/>
        <end position="210"/>
    </location>
</feature>
<gene>
    <name evidence="2" type="ORF">B0I36DRAFT_110576</name>
</gene>
<feature type="compositionally biased region" description="Acidic residues" evidence="1">
    <location>
        <begin position="228"/>
        <end position="238"/>
    </location>
</feature>
<feature type="compositionally biased region" description="Polar residues" evidence="1">
    <location>
        <begin position="70"/>
        <end position="87"/>
    </location>
</feature>
<accession>A0A9P8Y9I0</accession>
<evidence type="ECO:0000313" key="3">
    <source>
        <dbReference type="Proteomes" id="UP000756346"/>
    </source>
</evidence>
<feature type="region of interest" description="Disordered" evidence="1">
    <location>
        <begin position="143"/>
        <end position="177"/>
    </location>
</feature>
<keyword evidence="3" id="KW-1185">Reference proteome</keyword>
<organism evidence="2 3">
    <name type="scientific">Microdochium trichocladiopsis</name>
    <dbReference type="NCBI Taxonomy" id="1682393"/>
    <lineage>
        <taxon>Eukaryota</taxon>
        <taxon>Fungi</taxon>
        <taxon>Dikarya</taxon>
        <taxon>Ascomycota</taxon>
        <taxon>Pezizomycotina</taxon>
        <taxon>Sordariomycetes</taxon>
        <taxon>Xylariomycetidae</taxon>
        <taxon>Xylariales</taxon>
        <taxon>Microdochiaceae</taxon>
        <taxon>Microdochium</taxon>
    </lineage>
</organism>
<proteinExistence type="predicted"/>
<reference evidence="2" key="1">
    <citation type="journal article" date="2021" name="Nat. Commun.">
        <title>Genetic determinants of endophytism in the Arabidopsis root mycobiome.</title>
        <authorList>
            <person name="Mesny F."/>
            <person name="Miyauchi S."/>
            <person name="Thiergart T."/>
            <person name="Pickel B."/>
            <person name="Atanasova L."/>
            <person name="Karlsson M."/>
            <person name="Huettel B."/>
            <person name="Barry K.W."/>
            <person name="Haridas S."/>
            <person name="Chen C."/>
            <person name="Bauer D."/>
            <person name="Andreopoulos W."/>
            <person name="Pangilinan J."/>
            <person name="LaButti K."/>
            <person name="Riley R."/>
            <person name="Lipzen A."/>
            <person name="Clum A."/>
            <person name="Drula E."/>
            <person name="Henrissat B."/>
            <person name="Kohler A."/>
            <person name="Grigoriev I.V."/>
            <person name="Martin F.M."/>
            <person name="Hacquard S."/>
        </authorList>
    </citation>
    <scope>NUCLEOTIDE SEQUENCE</scope>
    <source>
        <strain evidence="2">MPI-CAGE-CH-0230</strain>
    </source>
</reference>
<feature type="compositionally biased region" description="Polar residues" evidence="1">
    <location>
        <begin position="100"/>
        <end position="114"/>
    </location>
</feature>
<protein>
    <submittedName>
        <fullName evidence="2">Uncharacterized protein</fullName>
    </submittedName>
</protein>
<dbReference type="RefSeq" id="XP_046014404.1">
    <property type="nucleotide sequence ID" value="XM_046147878.1"/>
</dbReference>
<evidence type="ECO:0000313" key="2">
    <source>
        <dbReference type="EMBL" id="KAH7033572.1"/>
    </source>
</evidence>
<feature type="region of interest" description="Disordered" evidence="1">
    <location>
        <begin position="193"/>
        <end position="238"/>
    </location>
</feature>
<sequence length="238" mass="25274">MSSHGTFGPRPLTGRTSSSLMTGGLGGPAPAKRGYDVPSNAPIPHNHARPGGPRSFTGPIGFSRPPVGRSFTSTLSVPQPSKLSTVQYAEDVRLPDQMPDNFTTRSSGHSTPSASLPPFRPPKTSAEAAPVPVEAATMTPAIRVSPASPEGPWPYPTSEATPRAQSPPERMLETLPVPMPGCLPSPYWVMRKAQHAQRSKTPLASSNEHAASQLRCQAKTVPAPYFEDVPDEGEPSRQ</sequence>
<comment type="caution">
    <text evidence="2">The sequence shown here is derived from an EMBL/GenBank/DDBJ whole genome shotgun (WGS) entry which is preliminary data.</text>
</comment>
<dbReference type="Proteomes" id="UP000756346">
    <property type="component" value="Unassembled WGS sequence"/>
</dbReference>
<dbReference type="AlphaFoldDB" id="A0A9P8Y9I0"/>
<dbReference type="GeneID" id="70177424"/>
<feature type="compositionally biased region" description="Low complexity" evidence="1">
    <location>
        <begin position="12"/>
        <end position="22"/>
    </location>
</feature>
<name>A0A9P8Y9I0_9PEZI</name>
<evidence type="ECO:0000256" key="1">
    <source>
        <dbReference type="SAM" id="MobiDB-lite"/>
    </source>
</evidence>
<dbReference type="EMBL" id="JAGTJQ010000004">
    <property type="protein sequence ID" value="KAH7033572.1"/>
    <property type="molecule type" value="Genomic_DNA"/>
</dbReference>